<dbReference type="NCBIfam" id="TIGR00305">
    <property type="entry name" value="putative toxin-antitoxin system toxin component, PIN family"/>
    <property type="match status" value="1"/>
</dbReference>
<protein>
    <submittedName>
        <fullName evidence="7">Putative toxin-antitoxin system toxin component, PIN family</fullName>
    </submittedName>
</protein>
<dbReference type="GO" id="GO:0046872">
    <property type="term" value="F:metal ion binding"/>
    <property type="evidence" value="ECO:0007669"/>
    <property type="project" value="UniProtKB-KW"/>
</dbReference>
<dbReference type="AlphaFoldDB" id="A0A1H1BM76"/>
<reference evidence="8" key="1">
    <citation type="submission" date="2016-10" db="EMBL/GenBank/DDBJ databases">
        <authorList>
            <person name="Varghese N."/>
            <person name="Submissions S."/>
        </authorList>
    </citation>
    <scope>NUCLEOTIDE SEQUENCE [LARGE SCALE GENOMIC DNA]</scope>
    <source>
        <strain evidence="8">DSM 44142</strain>
    </source>
</reference>
<dbReference type="GO" id="GO:0016787">
    <property type="term" value="F:hydrolase activity"/>
    <property type="evidence" value="ECO:0007669"/>
    <property type="project" value="UniProtKB-KW"/>
</dbReference>
<dbReference type="EMBL" id="FNLF01000002">
    <property type="protein sequence ID" value="SDQ53042.1"/>
    <property type="molecule type" value="Genomic_DNA"/>
</dbReference>
<keyword evidence="2" id="KW-0540">Nuclease</keyword>
<dbReference type="InterPro" id="IPR002716">
    <property type="entry name" value="PIN_dom"/>
</dbReference>
<keyword evidence="4" id="KW-0378">Hydrolase</keyword>
<keyword evidence="8" id="KW-1185">Reference proteome</keyword>
<dbReference type="RefSeq" id="WP_160126339.1">
    <property type="nucleotide sequence ID" value="NZ_FNLF01000002.1"/>
</dbReference>
<organism evidence="7 8">
    <name type="scientific">Tsukamurella pulmonis</name>
    <dbReference type="NCBI Taxonomy" id="47312"/>
    <lineage>
        <taxon>Bacteria</taxon>
        <taxon>Bacillati</taxon>
        <taxon>Actinomycetota</taxon>
        <taxon>Actinomycetes</taxon>
        <taxon>Mycobacteriales</taxon>
        <taxon>Tsukamurellaceae</taxon>
        <taxon>Tsukamurella</taxon>
    </lineage>
</organism>
<evidence type="ECO:0000313" key="8">
    <source>
        <dbReference type="Proteomes" id="UP000183053"/>
    </source>
</evidence>
<name>A0A1H1BM76_9ACTN</name>
<accession>A0A1H1BM76</accession>
<keyword evidence="3" id="KW-0479">Metal-binding</keyword>
<evidence type="ECO:0000259" key="6">
    <source>
        <dbReference type="Pfam" id="PF13470"/>
    </source>
</evidence>
<dbReference type="Proteomes" id="UP000183053">
    <property type="component" value="Unassembled WGS sequence"/>
</dbReference>
<evidence type="ECO:0000313" key="7">
    <source>
        <dbReference type="EMBL" id="SDQ53042.1"/>
    </source>
</evidence>
<sequence>MLDTNTYISAAISPSGTCAQLVELARQGRIRLVVSPHLLDELETRLAREKFRRWLTLDDVRVFVDALTLLADMVEDRPENETPHVCTDPDDNFLVALFQDAQAAILVSGDKAVLAIEYPGLDVRKPVDALAALDFHHEWGEGFLEGSGEQSFAQIETEGNRGIFAAYSSFVTVLEQPNAHELLPYVVVPETLKAFRRDLAWVRDNVLNRGFTTRPHYASPEVAYIKLPPDSGVVLRSTGDIVLPEDTIYATMQLCPDLPALPGYDGNHWRVFGIGRTVPPEQIEPRPGYAP</sequence>
<evidence type="ECO:0000256" key="4">
    <source>
        <dbReference type="ARBA" id="ARBA00022801"/>
    </source>
</evidence>
<evidence type="ECO:0000256" key="1">
    <source>
        <dbReference type="ARBA" id="ARBA00022649"/>
    </source>
</evidence>
<keyword evidence="5" id="KW-0460">Magnesium</keyword>
<feature type="domain" description="PIN" evidence="6">
    <location>
        <begin position="1"/>
        <end position="112"/>
    </location>
</feature>
<dbReference type="GO" id="GO:0004518">
    <property type="term" value="F:nuclease activity"/>
    <property type="evidence" value="ECO:0007669"/>
    <property type="project" value="UniProtKB-KW"/>
</dbReference>
<dbReference type="SUPFAM" id="SSF88723">
    <property type="entry name" value="PIN domain-like"/>
    <property type="match status" value="1"/>
</dbReference>
<dbReference type="PANTHER" id="PTHR34610">
    <property type="entry name" value="SSL7007 PROTEIN"/>
    <property type="match status" value="1"/>
</dbReference>
<evidence type="ECO:0000256" key="5">
    <source>
        <dbReference type="ARBA" id="ARBA00022842"/>
    </source>
</evidence>
<dbReference type="PANTHER" id="PTHR34610:SF3">
    <property type="entry name" value="SSL7007 PROTEIN"/>
    <property type="match status" value="1"/>
</dbReference>
<dbReference type="InterPro" id="IPR002850">
    <property type="entry name" value="PIN_toxin-like"/>
</dbReference>
<dbReference type="Pfam" id="PF13470">
    <property type="entry name" value="PIN_3"/>
    <property type="match status" value="1"/>
</dbReference>
<proteinExistence type="predicted"/>
<evidence type="ECO:0000256" key="2">
    <source>
        <dbReference type="ARBA" id="ARBA00022722"/>
    </source>
</evidence>
<keyword evidence="1" id="KW-1277">Toxin-antitoxin system</keyword>
<dbReference type="InterPro" id="IPR029060">
    <property type="entry name" value="PIN-like_dom_sf"/>
</dbReference>
<evidence type="ECO:0000256" key="3">
    <source>
        <dbReference type="ARBA" id="ARBA00022723"/>
    </source>
</evidence>
<gene>
    <name evidence="7" type="ORF">SAMN04489765_0763</name>
</gene>